<dbReference type="SUPFAM" id="SSF81321">
    <property type="entry name" value="Family A G protein-coupled receptor-like"/>
    <property type="match status" value="1"/>
</dbReference>
<organism evidence="13 14">
    <name type="scientific">Tupaia chinensis</name>
    <name type="common">Chinese tree shrew</name>
    <name type="synonym">Tupaia belangeri chinensis</name>
    <dbReference type="NCBI Taxonomy" id="246437"/>
    <lineage>
        <taxon>Eukaryota</taxon>
        <taxon>Metazoa</taxon>
        <taxon>Chordata</taxon>
        <taxon>Craniata</taxon>
        <taxon>Vertebrata</taxon>
        <taxon>Euteleostomi</taxon>
        <taxon>Mammalia</taxon>
        <taxon>Eutheria</taxon>
        <taxon>Euarchontoglires</taxon>
        <taxon>Scandentia</taxon>
        <taxon>Tupaiidae</taxon>
        <taxon>Tupaia</taxon>
    </lineage>
</organism>
<keyword evidence="10" id="KW-0807">Transducer</keyword>
<dbReference type="PROSITE" id="PS50262">
    <property type="entry name" value="G_PROTEIN_RECEP_F1_2"/>
    <property type="match status" value="1"/>
</dbReference>
<dbReference type="GO" id="GO:0060326">
    <property type="term" value="P:cell chemotaxis"/>
    <property type="evidence" value="ECO:0007669"/>
    <property type="project" value="TreeGrafter"/>
</dbReference>
<dbReference type="PRINTS" id="PR01532">
    <property type="entry name" value="CXCCHMKINER3"/>
</dbReference>
<dbReference type="GO" id="GO:0016494">
    <property type="term" value="F:C-X-C chemokine receptor activity"/>
    <property type="evidence" value="ECO:0007669"/>
    <property type="project" value="InterPro"/>
</dbReference>
<keyword evidence="7" id="KW-1015">Disulfide bond</keyword>
<evidence type="ECO:0000256" key="2">
    <source>
        <dbReference type="ARBA" id="ARBA00022641"/>
    </source>
</evidence>
<dbReference type="STRING" id="246437.L9JHU4"/>
<reference evidence="14" key="2">
    <citation type="journal article" date="2013" name="Nat. Commun.">
        <title>Genome of the Chinese tree shrew.</title>
        <authorList>
            <person name="Fan Y."/>
            <person name="Huang Z.Y."/>
            <person name="Cao C.C."/>
            <person name="Chen C.S."/>
            <person name="Chen Y.X."/>
            <person name="Fan D.D."/>
            <person name="He J."/>
            <person name="Hou H.L."/>
            <person name="Hu L."/>
            <person name="Hu X.T."/>
            <person name="Jiang X.T."/>
            <person name="Lai R."/>
            <person name="Lang Y.S."/>
            <person name="Liang B."/>
            <person name="Liao S.G."/>
            <person name="Mu D."/>
            <person name="Ma Y.Y."/>
            <person name="Niu Y.Y."/>
            <person name="Sun X.Q."/>
            <person name="Xia J.Q."/>
            <person name="Xiao J."/>
            <person name="Xiong Z.Q."/>
            <person name="Xu L."/>
            <person name="Yang L."/>
            <person name="Zhang Y."/>
            <person name="Zhao W."/>
            <person name="Zhao X.D."/>
            <person name="Zheng Y.T."/>
            <person name="Zhou J.M."/>
            <person name="Zhu Y.B."/>
            <person name="Zhang G.J."/>
            <person name="Wang J."/>
            <person name="Yao Y.G."/>
        </authorList>
    </citation>
    <scope>NUCLEOTIDE SEQUENCE [LARGE SCALE GENOMIC DNA]</scope>
</reference>
<evidence type="ECO:0000256" key="7">
    <source>
        <dbReference type="ARBA" id="ARBA00023157"/>
    </source>
</evidence>
<keyword evidence="8 13" id="KW-0675">Receptor</keyword>
<keyword evidence="3" id="KW-0812">Transmembrane</keyword>
<evidence type="ECO:0000256" key="5">
    <source>
        <dbReference type="ARBA" id="ARBA00023040"/>
    </source>
</evidence>
<evidence type="ECO:0000256" key="11">
    <source>
        <dbReference type="SAM" id="MobiDB-lite"/>
    </source>
</evidence>
<dbReference type="GO" id="GO:0009897">
    <property type="term" value="C:external side of plasma membrane"/>
    <property type="evidence" value="ECO:0007669"/>
    <property type="project" value="TreeGrafter"/>
</dbReference>
<keyword evidence="9" id="KW-0325">Glycoprotein</keyword>
<dbReference type="GO" id="GO:0019722">
    <property type="term" value="P:calcium-mediated signaling"/>
    <property type="evidence" value="ECO:0007669"/>
    <property type="project" value="TreeGrafter"/>
</dbReference>
<dbReference type="PANTHER" id="PTHR10489:SF671">
    <property type="entry name" value="C-X-C CHEMOKINE RECEPTOR TYPE 3"/>
    <property type="match status" value="1"/>
</dbReference>
<keyword evidence="14" id="KW-1185">Reference proteome</keyword>
<reference evidence="14" key="1">
    <citation type="submission" date="2012-07" db="EMBL/GenBank/DDBJ databases">
        <title>Genome of the Chinese tree shrew, a rising model animal genetically related to primates.</title>
        <authorList>
            <person name="Zhang G."/>
            <person name="Fan Y."/>
            <person name="Yao Y."/>
            <person name="Huang Z."/>
        </authorList>
    </citation>
    <scope>NUCLEOTIDE SEQUENCE [LARGE SCALE GENOMIC DNA]</scope>
</reference>
<dbReference type="GO" id="GO:0006954">
    <property type="term" value="P:inflammatory response"/>
    <property type="evidence" value="ECO:0007669"/>
    <property type="project" value="InterPro"/>
</dbReference>
<evidence type="ECO:0000256" key="8">
    <source>
        <dbReference type="ARBA" id="ARBA00023170"/>
    </source>
</evidence>
<dbReference type="InParanoid" id="L9JHU4"/>
<dbReference type="InterPro" id="IPR017452">
    <property type="entry name" value="GPCR_Rhodpsn_7TM"/>
</dbReference>
<dbReference type="Proteomes" id="UP000011518">
    <property type="component" value="Unassembled WGS sequence"/>
</dbReference>
<proteinExistence type="predicted"/>
<evidence type="ECO:0000256" key="6">
    <source>
        <dbReference type="ARBA" id="ARBA00023136"/>
    </source>
</evidence>
<keyword evidence="2" id="KW-0765">Sulfation</keyword>
<gene>
    <name evidence="13" type="ORF">TREES_T100009350</name>
</gene>
<feature type="domain" description="G-protein coupled receptors family 1 profile" evidence="12">
    <location>
        <begin position="135"/>
        <end position="194"/>
    </location>
</feature>
<dbReference type="InterPro" id="IPR050119">
    <property type="entry name" value="CCR1-9-like"/>
</dbReference>
<dbReference type="GO" id="GO:0007204">
    <property type="term" value="P:positive regulation of cytosolic calcium ion concentration"/>
    <property type="evidence" value="ECO:0007669"/>
    <property type="project" value="TreeGrafter"/>
</dbReference>
<dbReference type="GO" id="GO:0019957">
    <property type="term" value="F:C-C chemokine binding"/>
    <property type="evidence" value="ECO:0007669"/>
    <property type="project" value="TreeGrafter"/>
</dbReference>
<dbReference type="FunCoup" id="L9JHU4">
    <property type="interactions" value="564"/>
</dbReference>
<name>L9JHU4_TUPCH</name>
<comment type="subcellular location">
    <subcellularLocation>
        <location evidence="1">Membrane</location>
    </subcellularLocation>
</comment>
<keyword evidence="4" id="KW-1133">Transmembrane helix</keyword>
<feature type="compositionally biased region" description="Polar residues" evidence="11">
    <location>
        <begin position="233"/>
        <end position="244"/>
    </location>
</feature>
<dbReference type="PANTHER" id="PTHR10489">
    <property type="entry name" value="CELL ADHESION MOLECULE"/>
    <property type="match status" value="1"/>
</dbReference>
<evidence type="ECO:0000256" key="9">
    <source>
        <dbReference type="ARBA" id="ARBA00023180"/>
    </source>
</evidence>
<keyword evidence="6" id="KW-0472">Membrane</keyword>
<protein>
    <submittedName>
        <fullName evidence="13">C-X-C chemokine receptor type 3</fullName>
    </submittedName>
</protein>
<dbReference type="GO" id="GO:0006955">
    <property type="term" value="P:immune response"/>
    <property type="evidence" value="ECO:0007669"/>
    <property type="project" value="TreeGrafter"/>
</dbReference>
<dbReference type="Gene3D" id="1.20.1070.10">
    <property type="entry name" value="Rhodopsin 7-helix transmembrane proteins"/>
    <property type="match status" value="1"/>
</dbReference>
<evidence type="ECO:0000256" key="10">
    <source>
        <dbReference type="ARBA" id="ARBA00023224"/>
    </source>
</evidence>
<keyword evidence="5" id="KW-0297">G-protein coupled receptor</keyword>
<dbReference type="PRINTS" id="PR00237">
    <property type="entry name" value="GPCRRHODOPSN"/>
</dbReference>
<evidence type="ECO:0000313" key="13">
    <source>
        <dbReference type="EMBL" id="ELW48657.1"/>
    </source>
</evidence>
<dbReference type="AlphaFoldDB" id="L9JHU4"/>
<evidence type="ECO:0000256" key="1">
    <source>
        <dbReference type="ARBA" id="ARBA00004370"/>
    </source>
</evidence>
<dbReference type="EMBL" id="KB321032">
    <property type="protein sequence ID" value="ELW48657.1"/>
    <property type="molecule type" value="Genomic_DNA"/>
</dbReference>
<sequence length="244" mass="26230">MLQQVGDRLCRRLGTRLGSHAILTEQKAQQVVPAIFGRYETMGISDILWGQALASGDVQEVSELQVLDASAFAFLLENSSSSYDYGENESGPHSSAGVAAGGWFPAAPVSDGLLLCPYPGCAAGLQGPAAPASQVVVVAFALCWTPYHLVVLVDTLMDLGALARNCGRESRVDVAKSVTSGLGYMHCCLNPLLYAFVGVKFRERMWRLLLRLGCPSQRGLQWQPSSSHRDSSWSETTEASYSGL</sequence>
<evidence type="ECO:0000256" key="3">
    <source>
        <dbReference type="ARBA" id="ARBA00022692"/>
    </source>
</evidence>
<evidence type="ECO:0000313" key="14">
    <source>
        <dbReference type="Proteomes" id="UP000011518"/>
    </source>
</evidence>
<dbReference type="InterPro" id="IPR004070">
    <property type="entry name" value="Chemokine_CXCR3"/>
</dbReference>
<evidence type="ECO:0000256" key="4">
    <source>
        <dbReference type="ARBA" id="ARBA00022989"/>
    </source>
</evidence>
<accession>L9JHU4</accession>
<dbReference type="GO" id="GO:0016493">
    <property type="term" value="F:C-C chemokine receptor activity"/>
    <property type="evidence" value="ECO:0007669"/>
    <property type="project" value="TreeGrafter"/>
</dbReference>
<evidence type="ECO:0000259" key="12">
    <source>
        <dbReference type="PROSITE" id="PS50262"/>
    </source>
</evidence>
<feature type="region of interest" description="Disordered" evidence="11">
    <location>
        <begin position="218"/>
        <end position="244"/>
    </location>
</feature>
<dbReference type="eggNOG" id="KOG3656">
    <property type="taxonomic scope" value="Eukaryota"/>
</dbReference>
<dbReference type="InterPro" id="IPR000276">
    <property type="entry name" value="GPCR_Rhodpsn"/>
</dbReference>
<dbReference type="GO" id="GO:0002685">
    <property type="term" value="P:regulation of leukocyte migration"/>
    <property type="evidence" value="ECO:0007669"/>
    <property type="project" value="InterPro"/>
</dbReference>
<dbReference type="Pfam" id="PF00001">
    <property type="entry name" value="7tm_1"/>
    <property type="match status" value="1"/>
</dbReference>